<protein>
    <submittedName>
        <fullName evidence="2">Uncharacterized protein</fullName>
    </submittedName>
</protein>
<keyword evidence="3" id="KW-1185">Reference proteome</keyword>
<dbReference type="STRING" id="261654.GA0070611_2173"/>
<reference evidence="3" key="1">
    <citation type="submission" date="2016-06" db="EMBL/GenBank/DDBJ databases">
        <authorList>
            <person name="Varghese N."/>
            <person name="Submissions Spin"/>
        </authorList>
    </citation>
    <scope>NUCLEOTIDE SEQUENCE [LARGE SCALE GENOMIC DNA]</scope>
    <source>
        <strain evidence="3">DSM 44815</strain>
    </source>
</reference>
<name>A0A1A8ZGT9_9ACTN</name>
<evidence type="ECO:0000313" key="3">
    <source>
        <dbReference type="Proteomes" id="UP000199385"/>
    </source>
</evidence>
<feature type="transmembrane region" description="Helical" evidence="1">
    <location>
        <begin position="21"/>
        <end position="49"/>
    </location>
</feature>
<dbReference type="Proteomes" id="UP000199385">
    <property type="component" value="Chromosome I"/>
</dbReference>
<evidence type="ECO:0000313" key="2">
    <source>
        <dbReference type="EMBL" id="SBT43039.1"/>
    </source>
</evidence>
<dbReference type="EMBL" id="LT594323">
    <property type="protein sequence ID" value="SBT43039.1"/>
    <property type="molecule type" value="Genomic_DNA"/>
</dbReference>
<feature type="transmembrane region" description="Helical" evidence="1">
    <location>
        <begin position="105"/>
        <end position="125"/>
    </location>
</feature>
<dbReference type="AlphaFoldDB" id="A0A1A8ZGT9"/>
<accession>A0A1A8ZGT9</accession>
<evidence type="ECO:0000256" key="1">
    <source>
        <dbReference type="SAM" id="Phobius"/>
    </source>
</evidence>
<keyword evidence="1" id="KW-1133">Transmembrane helix</keyword>
<organism evidence="2 3">
    <name type="scientific">Micromonospora auratinigra</name>
    <dbReference type="NCBI Taxonomy" id="261654"/>
    <lineage>
        <taxon>Bacteria</taxon>
        <taxon>Bacillati</taxon>
        <taxon>Actinomycetota</taxon>
        <taxon>Actinomycetes</taxon>
        <taxon>Micromonosporales</taxon>
        <taxon>Micromonosporaceae</taxon>
        <taxon>Micromonospora</taxon>
    </lineage>
</organism>
<dbReference type="PATRIC" id="fig|261654.4.peg.2213"/>
<dbReference type="RefSeq" id="WP_091661856.1">
    <property type="nucleotide sequence ID" value="NZ_LT594323.1"/>
</dbReference>
<gene>
    <name evidence="2" type="ORF">GA0070611_2173</name>
</gene>
<keyword evidence="1" id="KW-0472">Membrane</keyword>
<sequence>MAVSSPATTTGWLNGARHRAALNVFMLVVVAHWAEHIVQAVQIWVLGWPRPQARGILGMPFPWLVQSEWLHYGYALVMLVGLWLLRRGFVGRSRRWWNAALAIQIWHHLEHLLLLVQALSGAYLLGRAVPTSILQLAFPRVELHLFYNAAVFLPMVVAVYLHLRPNGLELSRMSCSCRHVARVA</sequence>
<keyword evidence="1" id="KW-0812">Transmembrane</keyword>
<proteinExistence type="predicted"/>
<feature type="transmembrane region" description="Helical" evidence="1">
    <location>
        <begin position="145"/>
        <end position="163"/>
    </location>
</feature>
<dbReference type="OrthoDB" id="3619281at2"/>
<feature type="transmembrane region" description="Helical" evidence="1">
    <location>
        <begin position="69"/>
        <end position="85"/>
    </location>
</feature>